<feature type="domain" description="3-hydroxyacyl-CoA dehydrogenase C-terminal" evidence="3">
    <location>
        <begin position="186"/>
        <end position="285"/>
    </location>
</feature>
<keyword evidence="6" id="KW-1185">Reference proteome</keyword>
<dbReference type="Gene3D" id="3.40.50.720">
    <property type="entry name" value="NAD(P)-binding Rossmann-like Domain"/>
    <property type="match status" value="1"/>
</dbReference>
<evidence type="ECO:0000259" key="4">
    <source>
        <dbReference type="Pfam" id="PF02737"/>
    </source>
</evidence>
<dbReference type="AlphaFoldDB" id="Q24S90"/>
<proteinExistence type="inferred from homology"/>
<dbReference type="PANTHER" id="PTHR48075:SF7">
    <property type="entry name" value="3-HYDROXYACYL-COA DEHYDROGENASE-RELATED"/>
    <property type="match status" value="1"/>
</dbReference>
<feature type="domain" description="3-hydroxyacyl-CoA dehydrogenase NAD binding" evidence="4">
    <location>
        <begin position="9"/>
        <end position="180"/>
    </location>
</feature>
<dbReference type="InterPro" id="IPR006108">
    <property type="entry name" value="3HC_DH_C"/>
</dbReference>
<dbReference type="KEGG" id="dsy:DSY3313"/>
<organism evidence="5 6">
    <name type="scientific">Desulfitobacterium hafniense (strain Y51)</name>
    <dbReference type="NCBI Taxonomy" id="138119"/>
    <lineage>
        <taxon>Bacteria</taxon>
        <taxon>Bacillati</taxon>
        <taxon>Bacillota</taxon>
        <taxon>Clostridia</taxon>
        <taxon>Eubacteriales</taxon>
        <taxon>Desulfitobacteriaceae</taxon>
        <taxon>Desulfitobacterium</taxon>
    </lineage>
</organism>
<accession>Q24S90</accession>
<evidence type="ECO:0000259" key="3">
    <source>
        <dbReference type="Pfam" id="PF00725"/>
    </source>
</evidence>
<dbReference type="InterPro" id="IPR006176">
    <property type="entry name" value="3-OHacyl-CoA_DH_NAD-bd"/>
</dbReference>
<dbReference type="Pfam" id="PF02737">
    <property type="entry name" value="3HCDH_N"/>
    <property type="match status" value="1"/>
</dbReference>
<comment type="similarity">
    <text evidence="1">Belongs to the 3-hydroxyacyl-CoA dehydrogenase family.</text>
</comment>
<dbReference type="EMBL" id="AP008230">
    <property type="protein sequence ID" value="BAE85102.1"/>
    <property type="molecule type" value="Genomic_DNA"/>
</dbReference>
<dbReference type="GO" id="GO:0070403">
    <property type="term" value="F:NAD+ binding"/>
    <property type="evidence" value="ECO:0007669"/>
    <property type="project" value="InterPro"/>
</dbReference>
<gene>
    <name evidence="5" type="ordered locus">DSY3313</name>
</gene>
<dbReference type="Proteomes" id="UP000001946">
    <property type="component" value="Chromosome"/>
</dbReference>
<dbReference type="GO" id="GO:0006631">
    <property type="term" value="P:fatty acid metabolic process"/>
    <property type="evidence" value="ECO:0007669"/>
    <property type="project" value="InterPro"/>
</dbReference>
<evidence type="ECO:0000313" key="5">
    <source>
        <dbReference type="EMBL" id="BAE85102.1"/>
    </source>
</evidence>
<dbReference type="STRING" id="138119.DSY3313"/>
<keyword evidence="2" id="KW-0560">Oxidoreductase</keyword>
<dbReference type="HOGENOM" id="CLU_009834_2_0_9"/>
<name>Q24S90_DESHY</name>
<evidence type="ECO:0000256" key="1">
    <source>
        <dbReference type="ARBA" id="ARBA00009463"/>
    </source>
</evidence>
<dbReference type="Pfam" id="PF00725">
    <property type="entry name" value="3HCDH"/>
    <property type="match status" value="1"/>
</dbReference>
<dbReference type="InterPro" id="IPR008927">
    <property type="entry name" value="6-PGluconate_DH-like_C_sf"/>
</dbReference>
<evidence type="ECO:0000313" key="6">
    <source>
        <dbReference type="Proteomes" id="UP000001946"/>
    </source>
</evidence>
<dbReference type="InterPro" id="IPR036291">
    <property type="entry name" value="NAD(P)-bd_dom_sf"/>
</dbReference>
<dbReference type="PANTHER" id="PTHR48075">
    <property type="entry name" value="3-HYDROXYACYL-COA DEHYDROGENASE FAMILY PROTEIN"/>
    <property type="match status" value="1"/>
</dbReference>
<dbReference type="eggNOG" id="COG1250">
    <property type="taxonomic scope" value="Bacteria"/>
</dbReference>
<evidence type="ECO:0000256" key="2">
    <source>
        <dbReference type="ARBA" id="ARBA00023002"/>
    </source>
</evidence>
<dbReference type="SUPFAM" id="SSF48179">
    <property type="entry name" value="6-phosphogluconate dehydrogenase C-terminal domain-like"/>
    <property type="match status" value="1"/>
</dbReference>
<protein>
    <recommendedName>
        <fullName evidence="7">3-hydroxyacyl-CoA dehydrogenase</fullName>
    </recommendedName>
</protein>
<dbReference type="GO" id="GO:0016616">
    <property type="term" value="F:oxidoreductase activity, acting on the CH-OH group of donors, NAD or NADP as acceptor"/>
    <property type="evidence" value="ECO:0007669"/>
    <property type="project" value="InterPro"/>
</dbReference>
<sequence length="435" mass="48590">MCRMHIKRVTIIGANGTIGSKVAGMLTSLGRLTVYLVSSNIEKSMDAKNKAIRASRDDSIADMLIPLTYDELSDCVSSSQWVFEAIVEDIEAKLTINKLIARYRKPGTIVSTSTSGLSIEKLSSVFDEEGKALYFGTHFFNPPMKQLLCEMTPTSASNMSVFKDLAKFLENQLHRKAIFTADSPAFLANRIGFIFLNEAAQYADLYKSFGGIDYIDSILGPFTGRAIPPLDTIDFVGLDVHKAIMDNLAVYTNDIFQNETILPKYIIDLLRKEKFGYKSGCGLYKTEIAGDKKIQWVYDIESKRYRPKRLYNFEFAKKAVEALLRKDAQSAFNAILNSSEKEAEICRHFLIKYVVSSLVISQSVSNDLSSADIAMAYGFGWLPPLATLELLGGICGLKRLIRHDKMLNIEIDLEPIVANIPKCSLDYSGFLYAKL</sequence>
<evidence type="ECO:0008006" key="7">
    <source>
        <dbReference type="Google" id="ProtNLM"/>
    </source>
</evidence>
<reference evidence="5 6" key="1">
    <citation type="journal article" date="2006" name="J. Bacteriol.">
        <title>Complete genome sequence of the dehalorespiring bacterium Desulfitobacterium hafniense Y51 and comparison with Dehalococcoides ethenogenes 195.</title>
        <authorList>
            <person name="Nonaka H."/>
            <person name="Keresztes G."/>
            <person name="Shinoda Y."/>
            <person name="Ikenaga Y."/>
            <person name="Abe M."/>
            <person name="Naito K."/>
            <person name="Inatomi K."/>
            <person name="Furukawa K."/>
            <person name="Inui M."/>
            <person name="Yukawa H."/>
        </authorList>
    </citation>
    <scope>NUCLEOTIDE SEQUENCE [LARGE SCALE GENOMIC DNA]</scope>
    <source>
        <strain evidence="5 6">Y51</strain>
    </source>
</reference>
<dbReference type="Gene3D" id="1.10.1040.50">
    <property type="match status" value="1"/>
</dbReference>
<dbReference type="SUPFAM" id="SSF51735">
    <property type="entry name" value="NAD(P)-binding Rossmann-fold domains"/>
    <property type="match status" value="1"/>
</dbReference>